<dbReference type="AlphaFoldDB" id="A0A833YTI2"/>
<feature type="chain" id="PRO_5032532634" description="Prostate and testis expressed protein 2-like" evidence="1">
    <location>
        <begin position="19"/>
        <end position="137"/>
    </location>
</feature>
<evidence type="ECO:0000313" key="2">
    <source>
        <dbReference type="EMBL" id="KAF6081855.1"/>
    </source>
</evidence>
<organism evidence="2 3">
    <name type="scientific">Phyllostomus discolor</name>
    <name type="common">pale spear-nosed bat</name>
    <dbReference type="NCBI Taxonomy" id="89673"/>
    <lineage>
        <taxon>Eukaryota</taxon>
        <taxon>Metazoa</taxon>
        <taxon>Chordata</taxon>
        <taxon>Craniata</taxon>
        <taxon>Vertebrata</taxon>
        <taxon>Euteleostomi</taxon>
        <taxon>Mammalia</taxon>
        <taxon>Eutheria</taxon>
        <taxon>Laurasiatheria</taxon>
        <taxon>Chiroptera</taxon>
        <taxon>Yangochiroptera</taxon>
        <taxon>Phyllostomidae</taxon>
        <taxon>Phyllostominae</taxon>
        <taxon>Phyllostomus</taxon>
    </lineage>
</organism>
<feature type="signal peptide" evidence="1">
    <location>
        <begin position="1"/>
        <end position="18"/>
    </location>
</feature>
<evidence type="ECO:0000256" key="1">
    <source>
        <dbReference type="SAM" id="SignalP"/>
    </source>
</evidence>
<comment type="caution">
    <text evidence="2">The sequence shown here is derived from an EMBL/GenBank/DDBJ whole genome shotgun (WGS) entry which is preliminary data.</text>
</comment>
<reference evidence="2 3" key="1">
    <citation type="journal article" date="2020" name="Nature">
        <title>Six reference-quality genomes reveal evolution of bat adaptations.</title>
        <authorList>
            <person name="Jebb D."/>
            <person name="Huang Z."/>
            <person name="Pippel M."/>
            <person name="Hughes G.M."/>
            <person name="Lavrichenko K."/>
            <person name="Devanna P."/>
            <person name="Winkler S."/>
            <person name="Jermiin L.S."/>
            <person name="Skirmuntt E.C."/>
            <person name="Katzourakis A."/>
            <person name="Burkitt-Gray L."/>
            <person name="Ray D.A."/>
            <person name="Sullivan K.A.M."/>
            <person name="Roscito J.G."/>
            <person name="Kirilenko B.M."/>
            <person name="Davalos L.M."/>
            <person name="Corthals A.P."/>
            <person name="Power M.L."/>
            <person name="Jones G."/>
            <person name="Ransome R.D."/>
            <person name="Dechmann D.K.N."/>
            <person name="Locatelli A.G."/>
            <person name="Puechmaille S.J."/>
            <person name="Fedrigo O."/>
            <person name="Jarvis E.D."/>
            <person name="Hiller M."/>
            <person name="Vernes S.C."/>
            <person name="Myers E.W."/>
            <person name="Teeling E.C."/>
        </authorList>
    </citation>
    <scope>NUCLEOTIDE SEQUENCE [LARGE SCALE GENOMIC DNA]</scope>
    <source>
        <strain evidence="2">Bat1K_MPI-CBG_1</strain>
    </source>
</reference>
<sequence length="137" mass="16080">MGPRLLQGLLLPIFVVLLMDEGDRVLPTKWVRFCNKCSYFNGSHCTNHMKNCWKFNAMAGNRSCRTDHFYFADRLTGMYLYRHSELSCEPCEEGMVQMFHDVLRETFCCIHNDRCNNPDDTMDTVKEYVSPDHNRPT</sequence>
<evidence type="ECO:0008006" key="4">
    <source>
        <dbReference type="Google" id="ProtNLM"/>
    </source>
</evidence>
<proteinExistence type="predicted"/>
<evidence type="ECO:0000313" key="3">
    <source>
        <dbReference type="Proteomes" id="UP000664940"/>
    </source>
</evidence>
<dbReference type="EMBL" id="JABVXQ010000013">
    <property type="protein sequence ID" value="KAF6081855.1"/>
    <property type="molecule type" value="Genomic_DNA"/>
</dbReference>
<gene>
    <name evidence="2" type="ORF">HJG60_008861</name>
</gene>
<accession>A0A833YTI2</accession>
<name>A0A833YTI2_9CHIR</name>
<dbReference type="Proteomes" id="UP000664940">
    <property type="component" value="Unassembled WGS sequence"/>
</dbReference>
<keyword evidence="1" id="KW-0732">Signal</keyword>
<protein>
    <recommendedName>
        <fullName evidence="4">Prostate and testis expressed protein 2-like</fullName>
    </recommendedName>
</protein>